<dbReference type="PIRSF" id="PIRSF000130">
    <property type="entry name" value="IMPDH"/>
    <property type="match status" value="1"/>
</dbReference>
<protein>
    <submittedName>
        <fullName evidence="16">Inosine-5'-monophosphate dehydrogenase</fullName>
    </submittedName>
</protein>
<dbReference type="GO" id="GO:0003938">
    <property type="term" value="F:IMP dehydrogenase activity"/>
    <property type="evidence" value="ECO:0007669"/>
    <property type="project" value="UniProtKB-EC"/>
</dbReference>
<feature type="binding site" description="in other chain" evidence="13">
    <location>
        <position position="314"/>
    </location>
    <ligand>
        <name>K(+)</name>
        <dbReference type="ChEBI" id="CHEBI:29103"/>
        <note>ligand shared between two tetrameric partners</note>
    </ligand>
</feature>
<dbReference type="CDD" id="cd04601">
    <property type="entry name" value="CBS_pair_IMPDH"/>
    <property type="match status" value="1"/>
</dbReference>
<dbReference type="InterPro" id="IPR001093">
    <property type="entry name" value="IMP_DH_GMPRt"/>
</dbReference>
<name>A0A5K7SBP4_9BACT</name>
<feature type="active site" description="Proton acceptor" evidence="11">
    <location>
        <position position="418"/>
    </location>
</feature>
<dbReference type="PROSITE" id="PS00487">
    <property type="entry name" value="IMP_DH_GMP_RED"/>
    <property type="match status" value="1"/>
</dbReference>
<dbReference type="KEGG" id="anf:AQPE_3069"/>
<dbReference type="InterPro" id="IPR000644">
    <property type="entry name" value="CBS_dom"/>
</dbReference>
<evidence type="ECO:0000256" key="11">
    <source>
        <dbReference type="PIRSR" id="PIRSR000130-1"/>
    </source>
</evidence>
<dbReference type="EMBL" id="AP018694">
    <property type="protein sequence ID" value="BBE18899.1"/>
    <property type="molecule type" value="Genomic_DNA"/>
</dbReference>
<dbReference type="AlphaFoldDB" id="A0A5K7SBP4"/>
<dbReference type="Pfam" id="PF00478">
    <property type="entry name" value="IMPDH"/>
    <property type="match status" value="1"/>
</dbReference>
<evidence type="ECO:0000256" key="5">
    <source>
        <dbReference type="ARBA" id="ARBA00022755"/>
    </source>
</evidence>
<comment type="cofactor">
    <cofactor evidence="1">
        <name>K(+)</name>
        <dbReference type="ChEBI" id="CHEBI:29103"/>
    </cofactor>
</comment>
<dbReference type="GO" id="GO:0006177">
    <property type="term" value="P:GMP biosynthetic process"/>
    <property type="evidence" value="ECO:0007669"/>
    <property type="project" value="UniProtKB-KW"/>
</dbReference>
<keyword evidence="4" id="KW-0332">GMP biosynthesis</keyword>
<evidence type="ECO:0000256" key="7">
    <source>
        <dbReference type="ARBA" id="ARBA00023002"/>
    </source>
</evidence>
<organism evidence="16 17">
    <name type="scientific">Aquipluma nitroreducens</name>
    <dbReference type="NCBI Taxonomy" id="2010828"/>
    <lineage>
        <taxon>Bacteria</taxon>
        <taxon>Pseudomonadati</taxon>
        <taxon>Bacteroidota</taxon>
        <taxon>Bacteroidia</taxon>
        <taxon>Marinilabiliales</taxon>
        <taxon>Prolixibacteraceae</taxon>
        <taxon>Aquipluma</taxon>
    </lineage>
</organism>
<dbReference type="Proteomes" id="UP001193389">
    <property type="component" value="Chromosome"/>
</dbReference>
<dbReference type="PANTHER" id="PTHR11911:SF111">
    <property type="entry name" value="INOSINE-5'-MONOPHOSPHATE DEHYDROGENASE"/>
    <property type="match status" value="1"/>
</dbReference>
<dbReference type="RefSeq" id="WP_318347194.1">
    <property type="nucleotide sequence ID" value="NZ_AP018694.1"/>
</dbReference>
<proteinExistence type="inferred from homology"/>
<dbReference type="Gene3D" id="3.20.20.70">
    <property type="entry name" value="Aldolase class I"/>
    <property type="match status" value="1"/>
</dbReference>
<feature type="binding site" description="in other chain" evidence="13">
    <location>
        <position position="316"/>
    </location>
    <ligand>
        <name>K(+)</name>
        <dbReference type="ChEBI" id="CHEBI:29103"/>
        <note>ligand shared between two tetrameric partners</note>
    </ligand>
</feature>
<keyword evidence="7" id="KW-0560">Oxidoreductase</keyword>
<dbReference type="InterPro" id="IPR005990">
    <property type="entry name" value="IMP_DH"/>
</dbReference>
<dbReference type="PROSITE" id="PS51371">
    <property type="entry name" value="CBS"/>
    <property type="match status" value="1"/>
</dbReference>
<dbReference type="InterPro" id="IPR015875">
    <property type="entry name" value="IMP_DH/GMP_Rdtase_CS"/>
</dbReference>
<reference evidence="16" key="1">
    <citation type="journal article" date="2020" name="Int. J. Syst. Evol. Microbiol.">
        <title>Aquipluma nitroreducens gen. nov. sp. nov., a novel facultatively anaerobic bacterium isolated from a freshwater lake.</title>
        <authorList>
            <person name="Watanabe M."/>
            <person name="Kojima H."/>
            <person name="Fukui M."/>
        </authorList>
    </citation>
    <scope>NUCLEOTIDE SEQUENCE</scope>
    <source>
        <strain evidence="16">MeG22</strain>
    </source>
</reference>
<evidence type="ECO:0000259" key="15">
    <source>
        <dbReference type="PROSITE" id="PS51371"/>
    </source>
</evidence>
<evidence type="ECO:0000256" key="2">
    <source>
        <dbReference type="ARBA" id="ARBA00005502"/>
    </source>
</evidence>
<dbReference type="InterPro" id="IPR013785">
    <property type="entry name" value="Aldolase_TIM"/>
</dbReference>
<dbReference type="SUPFAM" id="SSF54631">
    <property type="entry name" value="CBS-domain pair"/>
    <property type="match status" value="1"/>
</dbReference>
<evidence type="ECO:0000256" key="14">
    <source>
        <dbReference type="PROSITE-ProRule" id="PRU00703"/>
    </source>
</evidence>
<sequence length="498" mass="54673">MARYFNDVSRTFNEYLLIPGLTTKECFPQNVSLKTPLVKYQKGTAPELELNIPFVSAIMQSVSDHKMAIALAKNGGLSFIFGSQAIETQVEMVRKVKKFKAGFVVSDANLTPNDTLKEVLAIKASTGHSTIGITADGTSNGKLLGIVTSRDYRESKDNLDTKISEFMTPFSKLVTGELGISLTEANDIIWDHKLNTLPIIDKDQNLQYFVFRKDYDAHKENPNELLDPNKKLLVGAGINTRDYTERVPQLVEAGVDVLCIDSSDGFSEWQAETIGFIKNKYNGKVKVGAGNVVDKDGFLYLVEAGADFIKVGIGGGSICITREQKGIGRGQATSLIEVAKARDEYFEQTGIYVPICSDGGIVQDYHMVLALAMGADFIMMGRYFARFDESPTKILKVGSNYVKEYWGEGSNRARNWQRYDTGGSEGLKFEEGVDSYVPYAGKLKDNLDITVGKIISTMCSCGALSIPELEKNAKITLVSSTSIIEGGAHDVILKETNI</sequence>
<evidence type="ECO:0000313" key="16">
    <source>
        <dbReference type="EMBL" id="BBE18899.1"/>
    </source>
</evidence>
<evidence type="ECO:0000256" key="8">
    <source>
        <dbReference type="ARBA" id="ARBA00023027"/>
    </source>
</evidence>
<feature type="binding site" evidence="12">
    <location>
        <begin position="261"/>
        <end position="263"/>
    </location>
    <ligand>
        <name>NAD(+)</name>
        <dbReference type="ChEBI" id="CHEBI:57540"/>
    </ligand>
</feature>
<dbReference type="CDD" id="cd00381">
    <property type="entry name" value="IMPDH"/>
    <property type="match status" value="1"/>
</dbReference>
<dbReference type="GO" id="GO:0046872">
    <property type="term" value="F:metal ion binding"/>
    <property type="evidence" value="ECO:0007669"/>
    <property type="project" value="UniProtKB-KW"/>
</dbReference>
<evidence type="ECO:0000256" key="9">
    <source>
        <dbReference type="ARBA" id="ARBA00023122"/>
    </source>
</evidence>
<keyword evidence="17" id="KW-1185">Reference proteome</keyword>
<evidence type="ECO:0000256" key="12">
    <source>
        <dbReference type="PIRSR" id="PIRSR000130-3"/>
    </source>
</evidence>
<keyword evidence="3" id="KW-0479">Metal-binding</keyword>
<dbReference type="NCBIfam" id="NF005493">
    <property type="entry name" value="PRK07107.1"/>
    <property type="match status" value="1"/>
</dbReference>
<keyword evidence="8 12" id="KW-0520">NAD</keyword>
<keyword evidence="6 13" id="KW-0630">Potassium</keyword>
<feature type="domain" description="CBS" evidence="15">
    <location>
        <begin position="167"/>
        <end position="225"/>
    </location>
</feature>
<feature type="active site" description="Thioimidate intermediate" evidence="11">
    <location>
        <position position="319"/>
    </location>
</feature>
<feature type="binding site" description="in other chain" evidence="13">
    <location>
        <position position="319"/>
    </location>
    <ligand>
        <name>K(+)</name>
        <dbReference type="ChEBI" id="CHEBI:29103"/>
        <note>ligand shared between two tetrameric partners</note>
    </ligand>
</feature>
<dbReference type="PANTHER" id="PTHR11911">
    <property type="entry name" value="INOSINE-5-MONOPHOSPHATE DEHYDROGENASE RELATED"/>
    <property type="match status" value="1"/>
</dbReference>
<comment type="catalytic activity">
    <reaction evidence="10">
        <text>IMP + NAD(+) + H2O = XMP + NADH + H(+)</text>
        <dbReference type="Rhea" id="RHEA:11708"/>
        <dbReference type="ChEBI" id="CHEBI:15377"/>
        <dbReference type="ChEBI" id="CHEBI:15378"/>
        <dbReference type="ChEBI" id="CHEBI:57464"/>
        <dbReference type="ChEBI" id="CHEBI:57540"/>
        <dbReference type="ChEBI" id="CHEBI:57945"/>
        <dbReference type="ChEBI" id="CHEBI:58053"/>
        <dbReference type="EC" id="1.1.1.205"/>
    </reaction>
</comment>
<feature type="binding site" evidence="12">
    <location>
        <begin position="312"/>
        <end position="314"/>
    </location>
    <ligand>
        <name>NAD(+)</name>
        <dbReference type="ChEBI" id="CHEBI:57540"/>
    </ligand>
</feature>
<dbReference type="GO" id="GO:0006183">
    <property type="term" value="P:GTP biosynthetic process"/>
    <property type="evidence" value="ECO:0007669"/>
    <property type="project" value="TreeGrafter"/>
</dbReference>
<dbReference type="FunFam" id="3.20.20.70:FF:000424">
    <property type="entry name" value="Inosine-5'-monophosphate dehydrogenase 2"/>
    <property type="match status" value="1"/>
</dbReference>
<keyword evidence="5" id="KW-0658">Purine biosynthesis</keyword>
<gene>
    <name evidence="16" type="ORF">AQPE_3069</name>
</gene>
<evidence type="ECO:0000256" key="3">
    <source>
        <dbReference type="ARBA" id="ARBA00022723"/>
    </source>
</evidence>
<comment type="similarity">
    <text evidence="2">Belongs to the IMPDH/GMPR family.</text>
</comment>
<dbReference type="SUPFAM" id="SSF51412">
    <property type="entry name" value="Inosine monophosphate dehydrogenase (IMPDH)"/>
    <property type="match status" value="1"/>
</dbReference>
<dbReference type="SMART" id="SM01240">
    <property type="entry name" value="IMPDH"/>
    <property type="match status" value="1"/>
</dbReference>
<evidence type="ECO:0000313" key="17">
    <source>
        <dbReference type="Proteomes" id="UP001193389"/>
    </source>
</evidence>
<accession>A0A5K7SBP4</accession>
<dbReference type="InterPro" id="IPR046342">
    <property type="entry name" value="CBS_dom_sf"/>
</dbReference>
<evidence type="ECO:0000256" key="10">
    <source>
        <dbReference type="ARBA" id="ARBA00048028"/>
    </source>
</evidence>
<keyword evidence="9 14" id="KW-0129">CBS domain</keyword>
<evidence type="ECO:0000256" key="1">
    <source>
        <dbReference type="ARBA" id="ARBA00001958"/>
    </source>
</evidence>
<evidence type="ECO:0000256" key="4">
    <source>
        <dbReference type="ARBA" id="ARBA00022749"/>
    </source>
</evidence>
<evidence type="ECO:0000256" key="13">
    <source>
        <dbReference type="PIRSR" id="PIRSR000130-4"/>
    </source>
</evidence>
<evidence type="ECO:0000256" key="6">
    <source>
        <dbReference type="ARBA" id="ARBA00022958"/>
    </source>
</evidence>